<dbReference type="InterPro" id="IPR054105">
    <property type="entry name" value="WHD_NrtR"/>
</dbReference>
<dbReference type="GO" id="GO:0016787">
    <property type="term" value="F:hydrolase activity"/>
    <property type="evidence" value="ECO:0007669"/>
    <property type="project" value="UniProtKB-KW"/>
</dbReference>
<feature type="domain" description="Nudix hydrolase" evidence="2">
    <location>
        <begin position="3"/>
        <end position="138"/>
    </location>
</feature>
<dbReference type="AlphaFoldDB" id="A0A1Q2CS05"/>
<dbReference type="InterPro" id="IPR000086">
    <property type="entry name" value="NUDIX_hydrolase_dom"/>
</dbReference>
<dbReference type="InterPro" id="IPR036388">
    <property type="entry name" value="WH-like_DNA-bd_sf"/>
</dbReference>
<dbReference type="PANTHER" id="PTHR43736:SF4">
    <property type="entry name" value="SLR1690 PROTEIN"/>
    <property type="match status" value="1"/>
</dbReference>
<dbReference type="PROSITE" id="PS51462">
    <property type="entry name" value="NUDIX"/>
    <property type="match status" value="1"/>
</dbReference>
<dbReference type="Pfam" id="PF21906">
    <property type="entry name" value="WHD_NrtR"/>
    <property type="match status" value="1"/>
</dbReference>
<evidence type="ECO:0000313" key="4">
    <source>
        <dbReference type="Proteomes" id="UP000188145"/>
    </source>
</evidence>
<dbReference type="Pfam" id="PF00293">
    <property type="entry name" value="NUDIX"/>
    <property type="match status" value="1"/>
</dbReference>
<dbReference type="PANTHER" id="PTHR43736">
    <property type="entry name" value="ADP-RIBOSE PYROPHOSPHATASE"/>
    <property type="match status" value="1"/>
</dbReference>
<keyword evidence="3" id="KW-0378">Hydrolase</keyword>
<sequence>MQEFFVTVDLVVLTIREGRLEVLVVERKYPPFEGSWALPGGYVGPEEDLRDAAYRELSEETSIGAGVYLEQLGSYGAPWRDPRGRTVTIAWLALVPGMAEPTAGTDASDAAWRSVADFESGALPLAFDHGEILTDGIERARAKLEYSPLAAAFCPPEFTVGQLRAIYEAVWGTELDPRNFHRKVTRSPGFLEPTGRTSNVDGGRPAQLFTRGTLDVLNPPITRAGQL</sequence>
<accession>A0A1Q2CS05</accession>
<dbReference type="Proteomes" id="UP000188145">
    <property type="component" value="Chromosome"/>
</dbReference>
<dbReference type="InterPro" id="IPR036390">
    <property type="entry name" value="WH_DNA-bd_sf"/>
</dbReference>
<evidence type="ECO:0000259" key="2">
    <source>
        <dbReference type="PROSITE" id="PS51462"/>
    </source>
</evidence>
<name>A0A1Q2CS05_9ACTN</name>
<dbReference type="SUPFAM" id="SSF46785">
    <property type="entry name" value="Winged helix' DNA-binding domain"/>
    <property type="match status" value="1"/>
</dbReference>
<dbReference type="Gene3D" id="1.10.10.10">
    <property type="entry name" value="Winged helix-like DNA-binding domain superfamily/Winged helix DNA-binding domain"/>
    <property type="match status" value="1"/>
</dbReference>
<dbReference type="RefSeq" id="WP_077687246.1">
    <property type="nucleotide sequence ID" value="NZ_CP019606.1"/>
</dbReference>
<dbReference type="CDD" id="cd18873">
    <property type="entry name" value="NUDIX_NadM_like"/>
    <property type="match status" value="1"/>
</dbReference>
<dbReference type="SUPFAM" id="SSF55811">
    <property type="entry name" value="Nudix"/>
    <property type="match status" value="1"/>
</dbReference>
<keyword evidence="4" id="KW-1185">Reference proteome</keyword>
<evidence type="ECO:0000256" key="1">
    <source>
        <dbReference type="SAM" id="MobiDB-lite"/>
    </source>
</evidence>
<dbReference type="InterPro" id="IPR015797">
    <property type="entry name" value="NUDIX_hydrolase-like_dom_sf"/>
</dbReference>
<organism evidence="3 4">
    <name type="scientific">Tessaracoccus aquimaris</name>
    <dbReference type="NCBI Taxonomy" id="1332264"/>
    <lineage>
        <taxon>Bacteria</taxon>
        <taxon>Bacillati</taxon>
        <taxon>Actinomycetota</taxon>
        <taxon>Actinomycetes</taxon>
        <taxon>Propionibacteriales</taxon>
        <taxon>Propionibacteriaceae</taxon>
        <taxon>Tessaracoccus</taxon>
    </lineage>
</organism>
<dbReference type="Gene3D" id="3.90.79.10">
    <property type="entry name" value="Nucleoside Triphosphate Pyrophosphohydrolase"/>
    <property type="match status" value="1"/>
</dbReference>
<gene>
    <name evidence="3" type="ORF">BW730_16720</name>
</gene>
<feature type="region of interest" description="Disordered" evidence="1">
    <location>
        <begin position="186"/>
        <end position="205"/>
    </location>
</feature>
<protein>
    <submittedName>
        <fullName evidence="3">NUDIX hydrolase</fullName>
    </submittedName>
</protein>
<proteinExistence type="predicted"/>
<dbReference type="OrthoDB" id="9786141at2"/>
<dbReference type="KEGG" id="tes:BW730_16720"/>
<dbReference type="STRING" id="1332264.BW730_16720"/>
<reference evidence="4" key="1">
    <citation type="submission" date="2017-02" db="EMBL/GenBank/DDBJ databases">
        <title>Tessaracoccus aquaemaris sp. nov., isolated from the intestine of a Korean rockfish, Sebastes schlegelii, in a marine aquaculture pond.</title>
        <authorList>
            <person name="Tak E.J."/>
            <person name="Bae J.-W."/>
        </authorList>
    </citation>
    <scope>NUCLEOTIDE SEQUENCE [LARGE SCALE GENOMIC DNA]</scope>
    <source>
        <strain evidence="4">NSG39</strain>
    </source>
</reference>
<dbReference type="EMBL" id="CP019606">
    <property type="protein sequence ID" value="AQP48891.1"/>
    <property type="molecule type" value="Genomic_DNA"/>
</dbReference>
<evidence type="ECO:0000313" key="3">
    <source>
        <dbReference type="EMBL" id="AQP48891.1"/>
    </source>
</evidence>